<dbReference type="EMBL" id="JAABNR010000016">
    <property type="protein sequence ID" value="NBZ89020.1"/>
    <property type="molecule type" value="Genomic_DNA"/>
</dbReference>
<gene>
    <name evidence="1" type="ORF">GV832_15620</name>
</gene>
<keyword evidence="2" id="KW-1185">Reference proteome</keyword>
<accession>A0AAE4YFM1</accession>
<dbReference type="RefSeq" id="WP_168775828.1">
    <property type="nucleotide sequence ID" value="NZ_JAABNR010000016.1"/>
</dbReference>
<dbReference type="Proteomes" id="UP001193501">
    <property type="component" value="Unassembled WGS sequence"/>
</dbReference>
<organism evidence="1 2">
    <name type="scientific">Stagnihabitans tardus</name>
    <dbReference type="NCBI Taxonomy" id="2699202"/>
    <lineage>
        <taxon>Bacteria</taxon>
        <taxon>Pseudomonadati</taxon>
        <taxon>Pseudomonadota</taxon>
        <taxon>Alphaproteobacteria</taxon>
        <taxon>Rhodobacterales</taxon>
        <taxon>Paracoccaceae</taxon>
        <taxon>Stagnihabitans</taxon>
    </lineage>
</organism>
<evidence type="ECO:0000313" key="1">
    <source>
        <dbReference type="EMBL" id="NBZ89020.1"/>
    </source>
</evidence>
<dbReference type="AlphaFoldDB" id="A0AAE4YFM1"/>
<name>A0AAE4YFM1_9RHOB</name>
<evidence type="ECO:0000313" key="2">
    <source>
        <dbReference type="Proteomes" id="UP001193501"/>
    </source>
</evidence>
<proteinExistence type="predicted"/>
<comment type="caution">
    <text evidence="1">The sequence shown here is derived from an EMBL/GenBank/DDBJ whole genome shotgun (WGS) entry which is preliminary data.</text>
</comment>
<protein>
    <submittedName>
        <fullName evidence="1">Uncharacterized protein</fullName>
    </submittedName>
</protein>
<sequence length="103" mass="11369">MSDKETDRNEALQTVELRYPINLMGAEGGAENGDVVTRDGEFLGTWSFAKNEAEETGIFHFTADGEAEPRFSESVPFLTSGLLTGQAMSNLCRSIRDWHEGQP</sequence>
<reference evidence="1" key="1">
    <citation type="submission" date="2020-01" db="EMBL/GenBank/DDBJ databases">
        <authorList>
            <person name="Chen W.-M."/>
        </authorList>
    </citation>
    <scope>NUCLEOTIDE SEQUENCE</scope>
    <source>
        <strain evidence="1">CYK-10</strain>
    </source>
</reference>